<dbReference type="PANTHER" id="PTHR43701:SF5">
    <property type="entry name" value="MEMBRANE TRANSPORTER PROTEIN-RELATED"/>
    <property type="match status" value="1"/>
</dbReference>
<evidence type="ECO:0000256" key="4">
    <source>
        <dbReference type="ARBA" id="ARBA00023136"/>
    </source>
</evidence>
<feature type="transmembrane region" description="Helical" evidence="5">
    <location>
        <begin position="74"/>
        <end position="94"/>
    </location>
</feature>
<protein>
    <submittedName>
        <fullName evidence="6">Predicted permease</fullName>
    </submittedName>
</protein>
<organism evidence="6">
    <name type="scientific">hydrothermal vent metagenome</name>
    <dbReference type="NCBI Taxonomy" id="652676"/>
    <lineage>
        <taxon>unclassified sequences</taxon>
        <taxon>metagenomes</taxon>
        <taxon>ecological metagenomes</taxon>
    </lineage>
</organism>
<keyword evidence="2 5" id="KW-0812">Transmembrane</keyword>
<evidence type="ECO:0000256" key="2">
    <source>
        <dbReference type="ARBA" id="ARBA00022692"/>
    </source>
</evidence>
<comment type="subcellular location">
    <subcellularLocation>
        <location evidence="1">Membrane</location>
        <topology evidence="1">Multi-pass membrane protein</topology>
    </subcellularLocation>
</comment>
<feature type="transmembrane region" description="Helical" evidence="5">
    <location>
        <begin position="100"/>
        <end position="118"/>
    </location>
</feature>
<feature type="transmembrane region" description="Helical" evidence="5">
    <location>
        <begin position="130"/>
        <end position="149"/>
    </location>
</feature>
<feature type="transmembrane region" description="Helical" evidence="5">
    <location>
        <begin position="36"/>
        <end position="62"/>
    </location>
</feature>
<gene>
    <name evidence="6" type="ORF">MGWOODY_Tha566</name>
</gene>
<sequence length="251" mass="26752">MDYIQQLILFLIAVVANWFSALAGGGAGLIQLPILIFLGLPFPLALATHKIATVALGVGATTRHMREGHLDWRILLLIFLAGTPGVVGGALFILDVPARTAEIALGILTLLLSLYSWFKPELGLKTDHHHRTAFGYVVGGLVLLLIGFANGALSAGSGLFVTLWLVYWFGLEYRLAVAQTLVAVGLGWNGAGAITMGAVATVQWSWIPALILGSLVGGYLGANTSIKTGNERIKRLYEIITLVVAIKLLWG</sequence>
<evidence type="ECO:0000256" key="5">
    <source>
        <dbReference type="SAM" id="Phobius"/>
    </source>
</evidence>
<feature type="transmembrane region" description="Helical" evidence="5">
    <location>
        <begin position="180"/>
        <end position="200"/>
    </location>
</feature>
<dbReference type="InterPro" id="IPR002781">
    <property type="entry name" value="TM_pro_TauE-like"/>
</dbReference>
<evidence type="ECO:0000256" key="3">
    <source>
        <dbReference type="ARBA" id="ARBA00022989"/>
    </source>
</evidence>
<dbReference type="PANTHER" id="PTHR43701">
    <property type="entry name" value="MEMBRANE TRANSPORTER PROTEIN MJ0441-RELATED"/>
    <property type="match status" value="1"/>
</dbReference>
<name>A0A161KBQ0_9ZZZZ</name>
<feature type="transmembrane region" description="Helical" evidence="5">
    <location>
        <begin position="155"/>
        <end position="173"/>
    </location>
</feature>
<evidence type="ECO:0000256" key="1">
    <source>
        <dbReference type="ARBA" id="ARBA00004141"/>
    </source>
</evidence>
<dbReference type="InterPro" id="IPR051598">
    <property type="entry name" value="TSUP/Inactive_protease-like"/>
</dbReference>
<dbReference type="GO" id="GO:0016020">
    <property type="term" value="C:membrane"/>
    <property type="evidence" value="ECO:0007669"/>
    <property type="project" value="UniProtKB-SubCell"/>
</dbReference>
<reference evidence="6" key="1">
    <citation type="submission" date="2015-10" db="EMBL/GenBank/DDBJ databases">
        <authorList>
            <person name="Gilbert D.G."/>
        </authorList>
    </citation>
    <scope>NUCLEOTIDE SEQUENCE</scope>
</reference>
<keyword evidence="4 5" id="KW-0472">Membrane</keyword>
<dbReference type="AlphaFoldDB" id="A0A161KBQ0"/>
<keyword evidence="3 5" id="KW-1133">Transmembrane helix</keyword>
<proteinExistence type="predicted"/>
<dbReference type="Pfam" id="PF01925">
    <property type="entry name" value="TauE"/>
    <property type="match status" value="1"/>
</dbReference>
<accession>A0A161KBQ0</accession>
<dbReference type="EMBL" id="CZQC01000014">
    <property type="protein sequence ID" value="CUS40432.1"/>
    <property type="molecule type" value="Genomic_DNA"/>
</dbReference>
<feature type="transmembrane region" description="Helical" evidence="5">
    <location>
        <begin position="7"/>
        <end position="30"/>
    </location>
</feature>
<evidence type="ECO:0000313" key="6">
    <source>
        <dbReference type="EMBL" id="CUS40432.1"/>
    </source>
</evidence>
<feature type="transmembrane region" description="Helical" evidence="5">
    <location>
        <begin position="206"/>
        <end position="226"/>
    </location>
</feature>